<dbReference type="Pfam" id="PF00961">
    <property type="entry name" value="LAGLIDADG_1"/>
    <property type="match status" value="2"/>
</dbReference>
<dbReference type="EMBL" id="CAJVRM010000187">
    <property type="protein sequence ID" value="CAG8976695.1"/>
    <property type="molecule type" value="Genomic_DNA"/>
</dbReference>
<dbReference type="Proteomes" id="UP000701801">
    <property type="component" value="Unassembled WGS sequence"/>
</dbReference>
<keyword evidence="1" id="KW-0732">Signal</keyword>
<comment type="caution">
    <text evidence="3">The sequence shown here is derived from an EMBL/GenBank/DDBJ whole genome shotgun (WGS) entry which is preliminary data.</text>
</comment>
<feature type="domain" description="Homing endonuclease LAGLIDADG" evidence="2">
    <location>
        <begin position="185"/>
        <end position="237"/>
    </location>
</feature>
<evidence type="ECO:0000259" key="2">
    <source>
        <dbReference type="Pfam" id="PF00961"/>
    </source>
</evidence>
<evidence type="ECO:0000313" key="3">
    <source>
        <dbReference type="EMBL" id="CAG8976695.1"/>
    </source>
</evidence>
<feature type="signal peptide" evidence="1">
    <location>
        <begin position="1"/>
        <end position="20"/>
    </location>
</feature>
<evidence type="ECO:0000256" key="1">
    <source>
        <dbReference type="SAM" id="SignalP"/>
    </source>
</evidence>
<feature type="chain" id="PRO_5040378718" description="Homing endonuclease LAGLIDADG domain-containing protein" evidence="1">
    <location>
        <begin position="21"/>
        <end position="294"/>
    </location>
</feature>
<dbReference type="Gene3D" id="3.10.28.10">
    <property type="entry name" value="Homing endonucleases"/>
    <property type="match status" value="2"/>
</dbReference>
<keyword evidence="4" id="KW-1185">Reference proteome</keyword>
<dbReference type="OrthoDB" id="5412286at2759"/>
<protein>
    <recommendedName>
        <fullName evidence="2">Homing endonuclease LAGLIDADG domain-containing protein</fullName>
    </recommendedName>
</protein>
<proteinExistence type="predicted"/>
<evidence type="ECO:0000313" key="4">
    <source>
        <dbReference type="Proteomes" id="UP000701801"/>
    </source>
</evidence>
<name>A0A9N9Q210_9HELO</name>
<dbReference type="PANTHER" id="PTHR37520">
    <property type="entry name" value="INTRON-ENCODED DNA ENDONUCLEASE AI2A-RELATED"/>
    <property type="match status" value="1"/>
</dbReference>
<dbReference type="AlphaFoldDB" id="A0A9N9Q210"/>
<dbReference type="SUPFAM" id="SSF55608">
    <property type="entry name" value="Homing endonucleases"/>
    <property type="match status" value="2"/>
</dbReference>
<feature type="domain" description="Homing endonuclease LAGLIDADG" evidence="2">
    <location>
        <begin position="69"/>
        <end position="157"/>
    </location>
</feature>
<sequence>MLKMFTSIVLLELKLVLILAVLVKNPKIRMCNQPVTNDRSYSSHLVGTSETTRAISFGGSKETRFNQWLAGLIDGDGSLQVSKAGYSSCEITVALADERMLRIIQNKLGGSIKPRSGVQAIRWRLHNRQGMLKLINRINGYIRHSSRLVQLNRVCTILNVELLSPDTLHIKHGWFAGFFDADGTIGYYFKGIISKDGPESFNLRVRSREDLNKVIKHFDQYPLISKKRADFDLFKDAFFIVKNKQHITKDDLVKIAAIKGAMNLGLSDLLKNSFPDIPLVERPLVKYTPIRDPQ</sequence>
<reference evidence="3" key="1">
    <citation type="submission" date="2021-07" db="EMBL/GenBank/DDBJ databases">
        <authorList>
            <person name="Durling M."/>
        </authorList>
    </citation>
    <scope>NUCLEOTIDE SEQUENCE</scope>
</reference>
<accession>A0A9N9Q210</accession>
<organism evidence="3 4">
    <name type="scientific">Hymenoscyphus albidus</name>
    <dbReference type="NCBI Taxonomy" id="595503"/>
    <lineage>
        <taxon>Eukaryota</taxon>
        <taxon>Fungi</taxon>
        <taxon>Dikarya</taxon>
        <taxon>Ascomycota</taxon>
        <taxon>Pezizomycotina</taxon>
        <taxon>Leotiomycetes</taxon>
        <taxon>Helotiales</taxon>
        <taxon>Helotiaceae</taxon>
        <taxon>Hymenoscyphus</taxon>
    </lineage>
</organism>
<dbReference type="PANTHER" id="PTHR37520:SF1">
    <property type="entry name" value="INTRON-ENCODED DNA ENDONUCLEASE AI2A-RELATED"/>
    <property type="match status" value="1"/>
</dbReference>
<dbReference type="InterPro" id="IPR004860">
    <property type="entry name" value="LAGLIDADG_dom"/>
</dbReference>
<gene>
    <name evidence="3" type="ORF">HYALB_00008446</name>
</gene>
<dbReference type="InterPro" id="IPR027434">
    <property type="entry name" value="Homing_endonucl"/>
</dbReference>
<dbReference type="GO" id="GO:0004519">
    <property type="term" value="F:endonuclease activity"/>
    <property type="evidence" value="ECO:0007669"/>
    <property type="project" value="InterPro"/>
</dbReference>